<evidence type="ECO:0000256" key="1">
    <source>
        <dbReference type="SAM" id="MobiDB-lite"/>
    </source>
</evidence>
<reference evidence="3 4" key="1">
    <citation type="journal article" date="2023" name="IScience">
        <title>Expanded male sex-determining region conserved during the evolution of homothallism in the green alga Volvox.</title>
        <authorList>
            <person name="Yamamoto K."/>
            <person name="Matsuzaki R."/>
            <person name="Mahakham W."/>
            <person name="Heman W."/>
            <person name="Sekimoto H."/>
            <person name="Kawachi M."/>
            <person name="Minakuchi Y."/>
            <person name="Toyoda A."/>
            <person name="Nozaki H."/>
        </authorList>
    </citation>
    <scope>NUCLEOTIDE SEQUENCE [LARGE SCALE GENOMIC DNA]</scope>
    <source>
        <strain evidence="3 4">NIES-4468</strain>
    </source>
</reference>
<dbReference type="EMBL" id="BSDZ01000003">
    <property type="protein sequence ID" value="GLI58849.1"/>
    <property type="molecule type" value="Genomic_DNA"/>
</dbReference>
<comment type="caution">
    <text evidence="3">The sequence shown here is derived from an EMBL/GenBank/DDBJ whole genome shotgun (WGS) entry which is preliminary data.</text>
</comment>
<proteinExistence type="predicted"/>
<evidence type="ECO:0000313" key="4">
    <source>
        <dbReference type="Proteomes" id="UP001165090"/>
    </source>
</evidence>
<keyword evidence="2" id="KW-0732">Signal</keyword>
<feature type="region of interest" description="Disordered" evidence="1">
    <location>
        <begin position="309"/>
        <end position="400"/>
    </location>
</feature>
<organism evidence="3 4">
    <name type="scientific">Volvox africanus</name>
    <dbReference type="NCBI Taxonomy" id="51714"/>
    <lineage>
        <taxon>Eukaryota</taxon>
        <taxon>Viridiplantae</taxon>
        <taxon>Chlorophyta</taxon>
        <taxon>core chlorophytes</taxon>
        <taxon>Chlorophyceae</taxon>
        <taxon>CS clade</taxon>
        <taxon>Chlamydomonadales</taxon>
        <taxon>Volvocaceae</taxon>
        <taxon>Volvox</taxon>
    </lineage>
</organism>
<protein>
    <submittedName>
        <fullName evidence="3">Uncharacterized protein</fullName>
    </submittedName>
</protein>
<name>A0ABQ5RNG1_9CHLO</name>
<gene>
    <name evidence="3" type="ORF">VaNZ11_000615</name>
</gene>
<evidence type="ECO:0000313" key="3">
    <source>
        <dbReference type="EMBL" id="GLI58849.1"/>
    </source>
</evidence>
<feature type="chain" id="PRO_5045357555" evidence="2">
    <location>
        <begin position="27"/>
        <end position="460"/>
    </location>
</feature>
<feature type="signal peptide" evidence="2">
    <location>
        <begin position="1"/>
        <end position="26"/>
    </location>
</feature>
<evidence type="ECO:0000256" key="2">
    <source>
        <dbReference type="SAM" id="SignalP"/>
    </source>
</evidence>
<dbReference type="Proteomes" id="UP001165090">
    <property type="component" value="Unassembled WGS sequence"/>
</dbReference>
<accession>A0ABQ5RNG1</accession>
<keyword evidence="4" id="KW-1185">Reference proteome</keyword>
<sequence>MFFCLQMWLQCAIAVIALLLSTVRDAAYSLDYDAFDNIRWNSSAEDYNGRPLHVPDRGPRRKIWYAQRDVREARAWSVQMQDGGVGVPNIAPPARGHKGVLNRRFSVTGPSGRAAIAGQDSNSCPGGVCPNPDLYGDEQYNDNGTEYDPYYEDRHYDPNYLYDNCHYVEGFHEFKLNGTEACHLRVQGADGHADLLTGGLDGIYLLAGCFEGKPIYIRSRYSGPPGEDRVLYYNPEFGSWEFSVGREPNPDQLVLAGDDGYVSPVDVSHWHLASVFNSLLVSELPADDEDLFYAAVGISVMYVGESDESLLSSTPPKQRVHAGSVSRKGAKKDGDSATGKGSGSGMGKKKEVGIRRGKGKSGAVMKEEEEEVAGDVPPPHGRGREGDGAGDAVPNPQDLEREVREVRAYWQRHEEEFAEMHLPYEEMPMQAAYDGLYGEPYGDPYGGPEGYDDGYGYGIY</sequence>